<dbReference type="Gene3D" id="1.10.10.10">
    <property type="entry name" value="Winged helix-like DNA-binding domain superfamily/Winged helix DNA-binding domain"/>
    <property type="match status" value="1"/>
</dbReference>
<keyword evidence="3 7" id="KW-0238">DNA-binding</keyword>
<dbReference type="PANTHER" id="PTHR35807">
    <property type="entry name" value="TRANSCRIPTIONAL REGULATOR REDD-RELATED"/>
    <property type="match status" value="1"/>
</dbReference>
<dbReference type="InterPro" id="IPR051677">
    <property type="entry name" value="AfsR-DnrI-RedD_regulator"/>
</dbReference>
<dbReference type="InterPro" id="IPR027417">
    <property type="entry name" value="P-loop_NTPase"/>
</dbReference>
<dbReference type="SUPFAM" id="SSF52540">
    <property type="entry name" value="P-loop containing nucleoside triphosphate hydrolases"/>
    <property type="match status" value="1"/>
</dbReference>
<evidence type="ECO:0000259" key="6">
    <source>
        <dbReference type="SMART" id="SM01043"/>
    </source>
</evidence>
<dbReference type="InterPro" id="IPR001867">
    <property type="entry name" value="OmpR/PhoB-type_DNA-bd"/>
</dbReference>
<proteinExistence type="inferred from homology"/>
<gene>
    <name evidence="7" type="ORF">C8E97_2437</name>
</gene>
<reference evidence="7 8" key="1">
    <citation type="submission" date="2018-10" db="EMBL/GenBank/DDBJ databases">
        <title>Sequencing the genomes of 1000 actinobacteria strains.</title>
        <authorList>
            <person name="Klenk H.-P."/>
        </authorList>
    </citation>
    <scope>NUCLEOTIDE SEQUENCE [LARGE SCALE GENOMIC DNA]</scope>
    <source>
        <strain evidence="7 8">DSM 43800</strain>
    </source>
</reference>
<evidence type="ECO:0000259" key="5">
    <source>
        <dbReference type="SMART" id="SM00862"/>
    </source>
</evidence>
<dbReference type="InterPro" id="IPR029787">
    <property type="entry name" value="Nucleotide_cyclase"/>
</dbReference>
<dbReference type="SUPFAM" id="SSF55073">
    <property type="entry name" value="Nucleotide cyclase"/>
    <property type="match status" value="1"/>
</dbReference>
<keyword evidence="8" id="KW-1185">Reference proteome</keyword>
<dbReference type="InterPro" id="IPR005158">
    <property type="entry name" value="BTAD"/>
</dbReference>
<dbReference type="InterPro" id="IPR036388">
    <property type="entry name" value="WH-like_DNA-bd_sf"/>
</dbReference>
<dbReference type="SMART" id="SM00862">
    <property type="entry name" value="Trans_reg_C"/>
    <property type="match status" value="1"/>
</dbReference>
<evidence type="ECO:0000256" key="2">
    <source>
        <dbReference type="ARBA" id="ARBA00023015"/>
    </source>
</evidence>
<organism evidence="7 8">
    <name type="scientific">Saccharothrix australiensis</name>
    <dbReference type="NCBI Taxonomy" id="2072"/>
    <lineage>
        <taxon>Bacteria</taxon>
        <taxon>Bacillati</taxon>
        <taxon>Actinomycetota</taxon>
        <taxon>Actinomycetes</taxon>
        <taxon>Pseudonocardiales</taxon>
        <taxon>Pseudonocardiaceae</taxon>
        <taxon>Saccharothrix</taxon>
    </lineage>
</organism>
<dbReference type="GO" id="GO:0003677">
    <property type="term" value="F:DNA binding"/>
    <property type="evidence" value="ECO:0007669"/>
    <property type="project" value="UniProtKB-KW"/>
</dbReference>
<protein>
    <submittedName>
        <fullName evidence="7">DNA-binding SARP family transcriptional activator</fullName>
    </submittedName>
</protein>
<evidence type="ECO:0000256" key="4">
    <source>
        <dbReference type="ARBA" id="ARBA00023163"/>
    </source>
</evidence>
<dbReference type="GO" id="GO:0006355">
    <property type="term" value="P:regulation of DNA-templated transcription"/>
    <property type="evidence" value="ECO:0007669"/>
    <property type="project" value="InterPro"/>
</dbReference>
<dbReference type="OrthoDB" id="4336084at2"/>
<feature type="domain" description="OmpR/PhoB-type" evidence="5">
    <location>
        <begin position="15"/>
        <end position="95"/>
    </location>
</feature>
<dbReference type="Gene3D" id="3.30.70.1230">
    <property type="entry name" value="Nucleotide cyclase"/>
    <property type="match status" value="1"/>
</dbReference>
<dbReference type="SUPFAM" id="SSF46894">
    <property type="entry name" value="C-terminal effector domain of the bipartite response regulators"/>
    <property type="match status" value="1"/>
</dbReference>
<dbReference type="CDD" id="cd15831">
    <property type="entry name" value="BTAD"/>
    <property type="match status" value="1"/>
</dbReference>
<dbReference type="SMART" id="SM01043">
    <property type="entry name" value="BTAD"/>
    <property type="match status" value="1"/>
</dbReference>
<feature type="domain" description="Bacterial transcriptional activator" evidence="6">
    <location>
        <begin position="102"/>
        <end position="247"/>
    </location>
</feature>
<keyword evidence="2" id="KW-0805">Transcription regulation</keyword>
<dbReference type="Gene3D" id="1.25.40.10">
    <property type="entry name" value="Tetratricopeptide repeat domain"/>
    <property type="match status" value="1"/>
</dbReference>
<dbReference type="InterPro" id="IPR041664">
    <property type="entry name" value="AAA_16"/>
</dbReference>
<dbReference type="Proteomes" id="UP000282084">
    <property type="component" value="Unassembled WGS sequence"/>
</dbReference>
<evidence type="ECO:0000256" key="1">
    <source>
        <dbReference type="ARBA" id="ARBA00005820"/>
    </source>
</evidence>
<evidence type="ECO:0000313" key="7">
    <source>
        <dbReference type="EMBL" id="RKT53855.1"/>
    </source>
</evidence>
<name>A0A495VZP8_9PSEU</name>
<dbReference type="RefSeq" id="WP_121004689.1">
    <property type="nucleotide sequence ID" value="NZ_RBXO01000001.1"/>
</dbReference>
<evidence type="ECO:0000256" key="3">
    <source>
        <dbReference type="ARBA" id="ARBA00023125"/>
    </source>
</evidence>
<evidence type="ECO:0000313" key="8">
    <source>
        <dbReference type="Proteomes" id="UP000282084"/>
    </source>
</evidence>
<comment type="caution">
    <text evidence="7">The sequence shown here is derived from an EMBL/GenBank/DDBJ whole genome shotgun (WGS) entry which is preliminary data.</text>
</comment>
<sequence>MHFRVLGPLEAEGAGRRAQLGGGRQRATLGLLLLHANKAVATSTLLDGLWGKDNAPPTARKVLQNAVRGLRVVFAENQRAGGSPTLLTRSPGYLLRVEPERIDLFQFEQLAEQGRAELAAGRTRAAAKILRSALALWRGPALADLVEAGYGWAELTAVQNLRLDVLEDYFEAELANGRHLAVLAKLTEVAEAEPLRERLSHQLMLALYRSGRQADALSVYRRVRSALVERLGLEPGRDLRLLQHAILAHDPALLAAGSGAGRAGAAPPRPEGPVHLLPRPVAPSRVSAILIGVEVGAGLRHVVDGVLADVVTAVTQEVALFGGTLTQSMGTMSLAVFPDEPDRVDCAERAVRAAVAVRDRLCYPTTPHSARHVLRVAVATGEPPADRPSALDIGGALLVECESLVLSADANEIAVCDRTRAVIGSPQGGRHGVPFGGPARRIGPPAADRGPELDVLDSVLERARGCGRPHLVSVLGAPRTGKSWLLAAFERRAARTAVGLRLPDRRFTAAATARLRRDVLFACCHVAPEDGPVTARDKLHRAVLHAVRDRHTAIRLSARLRAFTDVVDAVGGALDDGDEALVEDWWELVAALLCRRPLAVLVDDLHLADDALCDFVGELLGPPRPVPLLVVTAADPGLFLRRPEWGAGRPHVTTVTLDPVADGTAALLPGDGHLEDRRTAATRVS</sequence>
<dbReference type="GO" id="GO:0000160">
    <property type="term" value="P:phosphorelay signal transduction system"/>
    <property type="evidence" value="ECO:0007669"/>
    <property type="project" value="InterPro"/>
</dbReference>
<dbReference type="EMBL" id="RBXO01000001">
    <property type="protein sequence ID" value="RKT53855.1"/>
    <property type="molecule type" value="Genomic_DNA"/>
</dbReference>
<dbReference type="Pfam" id="PF03704">
    <property type="entry name" value="BTAD"/>
    <property type="match status" value="1"/>
</dbReference>
<comment type="similarity">
    <text evidence="1">Belongs to the AfsR/DnrI/RedD regulatory family.</text>
</comment>
<dbReference type="SUPFAM" id="SSF48452">
    <property type="entry name" value="TPR-like"/>
    <property type="match status" value="1"/>
</dbReference>
<dbReference type="PANTHER" id="PTHR35807:SF1">
    <property type="entry name" value="TRANSCRIPTIONAL REGULATOR REDD"/>
    <property type="match status" value="1"/>
</dbReference>
<accession>A0A495VZP8</accession>
<dbReference type="InterPro" id="IPR016032">
    <property type="entry name" value="Sig_transdc_resp-reg_C-effctor"/>
</dbReference>
<dbReference type="InterPro" id="IPR011990">
    <property type="entry name" value="TPR-like_helical_dom_sf"/>
</dbReference>
<dbReference type="AlphaFoldDB" id="A0A495VZP8"/>
<keyword evidence="4" id="KW-0804">Transcription</keyword>
<dbReference type="Pfam" id="PF13191">
    <property type="entry name" value="AAA_16"/>
    <property type="match status" value="1"/>
</dbReference>